<dbReference type="CDD" id="cd08544">
    <property type="entry name" value="Reeler"/>
    <property type="match status" value="1"/>
</dbReference>
<proteinExistence type="predicted"/>
<feature type="domain" description="Reelin" evidence="1">
    <location>
        <begin position="36"/>
        <end position="129"/>
    </location>
</feature>
<dbReference type="Proteomes" id="UP000606786">
    <property type="component" value="Unassembled WGS sequence"/>
</dbReference>
<dbReference type="InterPro" id="IPR002861">
    <property type="entry name" value="Reeler_dom"/>
</dbReference>
<organism evidence="2 3">
    <name type="scientific">Ceratitis capitata</name>
    <name type="common">Mediterranean fruit fly</name>
    <name type="synonym">Tephritis capitata</name>
    <dbReference type="NCBI Taxonomy" id="7213"/>
    <lineage>
        <taxon>Eukaryota</taxon>
        <taxon>Metazoa</taxon>
        <taxon>Ecdysozoa</taxon>
        <taxon>Arthropoda</taxon>
        <taxon>Hexapoda</taxon>
        <taxon>Insecta</taxon>
        <taxon>Pterygota</taxon>
        <taxon>Neoptera</taxon>
        <taxon>Endopterygota</taxon>
        <taxon>Diptera</taxon>
        <taxon>Brachycera</taxon>
        <taxon>Muscomorpha</taxon>
        <taxon>Tephritoidea</taxon>
        <taxon>Tephritidae</taxon>
        <taxon>Ceratitis</taxon>
        <taxon>Ceratitis</taxon>
    </lineage>
</organism>
<evidence type="ECO:0000313" key="3">
    <source>
        <dbReference type="Proteomes" id="UP000606786"/>
    </source>
</evidence>
<name>A0A811UFE4_CERCA</name>
<protein>
    <submittedName>
        <fullName evidence="2">(Mediterranean fruit fly) hypothetical protein</fullName>
    </submittedName>
</protein>
<dbReference type="InterPro" id="IPR042307">
    <property type="entry name" value="Reeler_sf"/>
</dbReference>
<reference evidence="2" key="1">
    <citation type="submission" date="2020-11" db="EMBL/GenBank/DDBJ databases">
        <authorList>
            <person name="Whitehead M."/>
        </authorList>
    </citation>
    <scope>NUCLEOTIDE SEQUENCE</scope>
    <source>
        <strain evidence="2">EGII</strain>
    </source>
</reference>
<dbReference type="Pfam" id="PF02014">
    <property type="entry name" value="Reeler"/>
    <property type="match status" value="1"/>
</dbReference>
<dbReference type="AlphaFoldDB" id="A0A811UFE4"/>
<evidence type="ECO:0000259" key="1">
    <source>
        <dbReference type="Pfam" id="PF02014"/>
    </source>
</evidence>
<evidence type="ECO:0000313" key="2">
    <source>
        <dbReference type="EMBL" id="CAD6997942.1"/>
    </source>
</evidence>
<comment type="caution">
    <text evidence="2">The sequence shown here is derived from an EMBL/GenBank/DDBJ whole genome shotgun (WGS) entry which is preliminary data.</text>
</comment>
<gene>
    <name evidence="2" type="ORF">CCAP1982_LOCUS6559</name>
</gene>
<sequence>MLRLLVIAHGNVEHYESPATETLPKAATVEEPFAATFMEMNTTPLRLSGGHGAFSGFAIQAQDPNGAPVGKFQIVDGYKSRTTTCRNSDDTILHTEAQQERPLKSVDFSWIPAGYQGNVRFVATLAKEDGPWVRRTLKEINV</sequence>
<accession>A0A811UFE4</accession>
<dbReference type="OrthoDB" id="6418377at2759"/>
<dbReference type="EMBL" id="CAJHJT010000012">
    <property type="protein sequence ID" value="CAD6997942.1"/>
    <property type="molecule type" value="Genomic_DNA"/>
</dbReference>
<dbReference type="Gene3D" id="2.60.40.4060">
    <property type="entry name" value="Reeler domain"/>
    <property type="match status" value="1"/>
</dbReference>
<keyword evidence="3" id="KW-1185">Reference proteome</keyword>